<dbReference type="InterPro" id="IPR017946">
    <property type="entry name" value="PLC-like_Pdiesterase_TIM-brl"/>
</dbReference>
<dbReference type="AlphaFoldDB" id="A0ABD5RB66"/>
<evidence type="ECO:0000259" key="2">
    <source>
        <dbReference type="PROSITE" id="PS51704"/>
    </source>
</evidence>
<dbReference type="Pfam" id="PF03009">
    <property type="entry name" value="GDPD"/>
    <property type="match status" value="1"/>
</dbReference>
<sequence length="343" mass="36202">MSERTDRATGAETDVSKTVRRRAFVAGAGASLVGAGVASGEVGTDTTTDGGGHGPPTTDGTPRIVAHRGYAGMAPENTVGAVTAASKGGRSPQAPAQGADSIEIDVLPTADGDVVVFHDDRLSSRDGGERGLTDTDGVVWEESTETVTSAKVLGTEETVPLMTEVFDAIPPSVGVNIEMKNPGSFDLAFAANLSGSELAAQTAIWHDFVVDVLNIADQYNNDILVSSFYEAALAVTREVSDYDVAPLLWDSIEDGLEIAREYDAEAVNPPYNMIEGTPFFADPYYTEGPWEDVDLLQTAHDEGRAVNVYTLATWYEAERLAAAGVDGLICDYPGLLRFGATQS</sequence>
<keyword evidence="4" id="KW-1185">Reference proteome</keyword>
<accession>A0ABD5RB66</accession>
<dbReference type="InterPro" id="IPR030395">
    <property type="entry name" value="GP_PDE_dom"/>
</dbReference>
<dbReference type="PANTHER" id="PTHR46211">
    <property type="entry name" value="GLYCEROPHOSPHORYL DIESTER PHOSPHODIESTERASE"/>
    <property type="match status" value="1"/>
</dbReference>
<dbReference type="PROSITE" id="PS51704">
    <property type="entry name" value="GP_PDE"/>
    <property type="match status" value="1"/>
</dbReference>
<name>A0ABD5RB66_9EURY</name>
<reference evidence="3 4" key="1">
    <citation type="journal article" date="2019" name="Int. J. Syst. Evol. Microbiol.">
        <title>The Global Catalogue of Microorganisms (GCM) 10K type strain sequencing project: providing services to taxonomists for standard genome sequencing and annotation.</title>
        <authorList>
            <consortium name="The Broad Institute Genomics Platform"/>
            <consortium name="The Broad Institute Genome Sequencing Center for Infectious Disease"/>
            <person name="Wu L."/>
            <person name="Ma J."/>
        </authorList>
    </citation>
    <scope>NUCLEOTIDE SEQUENCE [LARGE SCALE GENOMIC DNA]</scope>
    <source>
        <strain evidence="3 4">CGMCC 1.12237</strain>
    </source>
</reference>
<proteinExistence type="predicted"/>
<evidence type="ECO:0000256" key="1">
    <source>
        <dbReference type="SAM" id="MobiDB-lite"/>
    </source>
</evidence>
<protein>
    <submittedName>
        <fullName evidence="3">Glycerophosphodiester phosphodiesterase</fullName>
    </submittedName>
</protein>
<dbReference type="CDD" id="cd08556">
    <property type="entry name" value="GDPD"/>
    <property type="match status" value="1"/>
</dbReference>
<dbReference type="RefSeq" id="WP_227229523.1">
    <property type="nucleotide sequence ID" value="NZ_JAJCVJ010000002.1"/>
</dbReference>
<evidence type="ECO:0000313" key="4">
    <source>
        <dbReference type="Proteomes" id="UP001596201"/>
    </source>
</evidence>
<dbReference type="Gene3D" id="3.20.20.190">
    <property type="entry name" value="Phosphatidylinositol (PI) phosphodiesterase"/>
    <property type="match status" value="1"/>
</dbReference>
<dbReference type="EMBL" id="JBHSKX010000002">
    <property type="protein sequence ID" value="MFC5367261.1"/>
    <property type="molecule type" value="Genomic_DNA"/>
</dbReference>
<evidence type="ECO:0000313" key="3">
    <source>
        <dbReference type="EMBL" id="MFC5367261.1"/>
    </source>
</evidence>
<dbReference type="PANTHER" id="PTHR46211:SF14">
    <property type="entry name" value="GLYCEROPHOSPHODIESTER PHOSPHODIESTERASE"/>
    <property type="match status" value="1"/>
</dbReference>
<gene>
    <name evidence="3" type="ORF">ACFPJ5_09935</name>
</gene>
<feature type="domain" description="GP-PDE" evidence="2">
    <location>
        <begin position="62"/>
        <end position="340"/>
    </location>
</feature>
<feature type="region of interest" description="Disordered" evidence="1">
    <location>
        <begin position="38"/>
        <end position="62"/>
    </location>
</feature>
<dbReference type="SUPFAM" id="SSF51695">
    <property type="entry name" value="PLC-like phosphodiesterases"/>
    <property type="match status" value="1"/>
</dbReference>
<dbReference type="Proteomes" id="UP001596201">
    <property type="component" value="Unassembled WGS sequence"/>
</dbReference>
<comment type="caution">
    <text evidence="3">The sequence shown here is derived from an EMBL/GenBank/DDBJ whole genome shotgun (WGS) entry which is preliminary data.</text>
</comment>
<feature type="compositionally biased region" description="Low complexity" evidence="1">
    <location>
        <begin position="38"/>
        <end position="48"/>
    </location>
</feature>
<organism evidence="3 4">
    <name type="scientific">Salinirubrum litoreum</name>
    <dbReference type="NCBI Taxonomy" id="1126234"/>
    <lineage>
        <taxon>Archaea</taxon>
        <taxon>Methanobacteriati</taxon>
        <taxon>Methanobacteriota</taxon>
        <taxon>Stenosarchaea group</taxon>
        <taxon>Halobacteria</taxon>
        <taxon>Halobacteriales</taxon>
        <taxon>Haloferacaceae</taxon>
        <taxon>Salinirubrum</taxon>
    </lineage>
</organism>